<comment type="catalytic activity">
    <reaction evidence="1">
        <text>a 1,2-diacyl-sn-glycero-3-phosphocholine + H2O = a 1,2-diacyl-sn-glycero-3-phosphate + choline + H(+)</text>
        <dbReference type="Rhea" id="RHEA:14445"/>
        <dbReference type="ChEBI" id="CHEBI:15354"/>
        <dbReference type="ChEBI" id="CHEBI:15377"/>
        <dbReference type="ChEBI" id="CHEBI:15378"/>
        <dbReference type="ChEBI" id="CHEBI:57643"/>
        <dbReference type="ChEBI" id="CHEBI:58608"/>
        <dbReference type="EC" id="3.1.4.4"/>
    </reaction>
</comment>
<keyword evidence="4" id="KW-0378">Hydrolase</keyword>
<keyword evidence="10" id="KW-1185">Reference proteome</keyword>
<evidence type="ECO:0000256" key="2">
    <source>
        <dbReference type="ARBA" id="ARBA00008664"/>
    </source>
</evidence>
<evidence type="ECO:0000313" key="10">
    <source>
        <dbReference type="Proteomes" id="UP000620156"/>
    </source>
</evidence>
<dbReference type="Proteomes" id="UP000620156">
    <property type="component" value="Unassembled WGS sequence"/>
</dbReference>
<dbReference type="GO" id="GO:0016891">
    <property type="term" value="F:RNA endonuclease activity producing 5'-phosphomonoesters, hydrolytic mechanism"/>
    <property type="evidence" value="ECO:0007669"/>
    <property type="project" value="TreeGrafter"/>
</dbReference>
<dbReference type="GO" id="GO:0016042">
    <property type="term" value="P:lipid catabolic process"/>
    <property type="evidence" value="ECO:0007669"/>
    <property type="project" value="UniProtKB-KW"/>
</dbReference>
<dbReference type="InterPro" id="IPR025202">
    <property type="entry name" value="PLD-like_dom"/>
</dbReference>
<comment type="caution">
    <text evidence="9">The sequence shown here is derived from an EMBL/GenBank/DDBJ whole genome shotgun (WGS) entry which is preliminary data.</text>
</comment>
<proteinExistence type="inferred from homology"/>
<evidence type="ECO:0000256" key="1">
    <source>
        <dbReference type="ARBA" id="ARBA00000798"/>
    </source>
</evidence>
<evidence type="ECO:0000256" key="7">
    <source>
        <dbReference type="SAM" id="MobiDB-lite"/>
    </source>
</evidence>
<feature type="region of interest" description="Disordered" evidence="7">
    <location>
        <begin position="262"/>
        <end position="281"/>
    </location>
</feature>
<accession>A0A918EQ82</accession>
<evidence type="ECO:0000256" key="6">
    <source>
        <dbReference type="ARBA" id="ARBA00023098"/>
    </source>
</evidence>
<dbReference type="RefSeq" id="WP_229821016.1">
    <property type="nucleotide sequence ID" value="NZ_BMQK01000004.1"/>
</dbReference>
<dbReference type="PANTHER" id="PTHR43856">
    <property type="entry name" value="CARDIOLIPIN HYDROLASE"/>
    <property type="match status" value="1"/>
</dbReference>
<dbReference type="GO" id="GO:0006793">
    <property type="term" value="P:phosphorus metabolic process"/>
    <property type="evidence" value="ECO:0007669"/>
    <property type="project" value="UniProtKB-ARBA"/>
</dbReference>
<name>A0A918EQ82_9ACTN</name>
<dbReference type="PROSITE" id="PS50035">
    <property type="entry name" value="PLD"/>
    <property type="match status" value="1"/>
</dbReference>
<evidence type="ECO:0000259" key="8">
    <source>
        <dbReference type="PROSITE" id="PS50035"/>
    </source>
</evidence>
<dbReference type="Gene3D" id="3.30.870.10">
    <property type="entry name" value="Endonuclease Chain A"/>
    <property type="match status" value="2"/>
</dbReference>
<dbReference type="AlphaFoldDB" id="A0A918EQ82"/>
<keyword evidence="5" id="KW-0442">Lipid degradation</keyword>
<dbReference type="EC" id="3.1.4.4" evidence="3"/>
<evidence type="ECO:0000256" key="4">
    <source>
        <dbReference type="ARBA" id="ARBA00022801"/>
    </source>
</evidence>
<feature type="domain" description="PLD phosphodiesterase" evidence="8">
    <location>
        <begin position="190"/>
        <end position="224"/>
    </location>
</feature>
<gene>
    <name evidence="9" type="ORF">GCM10010145_27200</name>
</gene>
<dbReference type="PANTHER" id="PTHR43856:SF1">
    <property type="entry name" value="MITOCHONDRIAL CARDIOLIPIN HYDROLASE"/>
    <property type="match status" value="1"/>
</dbReference>
<evidence type="ECO:0000313" key="9">
    <source>
        <dbReference type="EMBL" id="GGQ55830.1"/>
    </source>
</evidence>
<evidence type="ECO:0000256" key="3">
    <source>
        <dbReference type="ARBA" id="ARBA00012027"/>
    </source>
</evidence>
<organism evidence="9 10">
    <name type="scientific">Streptomyces ruber</name>
    <dbReference type="NCBI Taxonomy" id="83378"/>
    <lineage>
        <taxon>Bacteria</taxon>
        <taxon>Bacillati</taxon>
        <taxon>Actinomycetota</taxon>
        <taxon>Actinomycetes</taxon>
        <taxon>Kitasatosporales</taxon>
        <taxon>Streptomycetaceae</taxon>
        <taxon>Streptomyces</taxon>
    </lineage>
</organism>
<dbReference type="EMBL" id="BMQK01000004">
    <property type="protein sequence ID" value="GGQ55830.1"/>
    <property type="molecule type" value="Genomic_DNA"/>
</dbReference>
<comment type="similarity">
    <text evidence="2">Belongs to the phospholipase D family.</text>
</comment>
<protein>
    <recommendedName>
        <fullName evidence="3">phospholipase D</fullName>
        <ecNumber evidence="3">3.1.4.4</ecNumber>
    </recommendedName>
</protein>
<sequence length="281" mass="31179">MHNKFWLFSAVKGARNVVVQTTSNSTPSAHTRFFNDALVLPDNPAMYGAYAHHFDTMVAGDWKAWRYRTAGGRPYRAYFFPRAGEGRDTDTVFSVLDDVTCVYRDGAGVRRRTWVRVAIFKITRLAVAAKLVSLRRAGCHVSVVYAESDSAGSSDGTKGTWEKLHSPGGPTVRCHHDDRDPLHPGRRLTTPYVVHSKYLLVDGVYDGARDRLVLTGSGNYTGPALRENDEVIVKVDDDTVHGLYRAHFDRVVRAAHPGTADGTPLCRGVRPLPTDGERARR</sequence>
<dbReference type="InterPro" id="IPR001736">
    <property type="entry name" value="PLipase_D/transphosphatidylase"/>
</dbReference>
<dbReference type="SUPFAM" id="SSF56024">
    <property type="entry name" value="Phospholipase D/nuclease"/>
    <property type="match status" value="1"/>
</dbReference>
<reference evidence="9" key="1">
    <citation type="journal article" date="2014" name="Int. J. Syst. Evol. Microbiol.">
        <title>Complete genome sequence of Corynebacterium casei LMG S-19264T (=DSM 44701T), isolated from a smear-ripened cheese.</title>
        <authorList>
            <consortium name="US DOE Joint Genome Institute (JGI-PGF)"/>
            <person name="Walter F."/>
            <person name="Albersmeier A."/>
            <person name="Kalinowski J."/>
            <person name="Ruckert C."/>
        </authorList>
    </citation>
    <scope>NUCLEOTIDE SEQUENCE</scope>
    <source>
        <strain evidence="9">JCM 3131</strain>
    </source>
</reference>
<dbReference type="Pfam" id="PF13091">
    <property type="entry name" value="PLDc_2"/>
    <property type="match status" value="1"/>
</dbReference>
<evidence type="ECO:0000256" key="5">
    <source>
        <dbReference type="ARBA" id="ARBA00022963"/>
    </source>
</evidence>
<dbReference type="InterPro" id="IPR051406">
    <property type="entry name" value="PLD_domain"/>
</dbReference>
<dbReference type="GO" id="GO:0004630">
    <property type="term" value="F:phospholipase D activity"/>
    <property type="evidence" value="ECO:0007669"/>
    <property type="project" value="UniProtKB-EC"/>
</dbReference>
<keyword evidence="6" id="KW-0443">Lipid metabolism</keyword>
<reference evidence="9" key="2">
    <citation type="submission" date="2020-09" db="EMBL/GenBank/DDBJ databases">
        <authorList>
            <person name="Sun Q."/>
            <person name="Ohkuma M."/>
        </authorList>
    </citation>
    <scope>NUCLEOTIDE SEQUENCE</scope>
    <source>
        <strain evidence="9">JCM 3131</strain>
    </source>
</reference>